<organism evidence="2">
    <name type="scientific">Priestia megaterium</name>
    <name type="common">Bacillus megaterium</name>
    <dbReference type="NCBI Taxonomy" id="1404"/>
    <lineage>
        <taxon>Bacteria</taxon>
        <taxon>Bacillati</taxon>
        <taxon>Bacillota</taxon>
        <taxon>Bacilli</taxon>
        <taxon>Bacillales</taxon>
        <taxon>Bacillaceae</taxon>
        <taxon>Priestia</taxon>
    </lineage>
</organism>
<protein>
    <submittedName>
        <fullName evidence="2">p85</fullName>
    </submittedName>
</protein>
<name>A7LGL4_PRIMG</name>
<dbReference type="InterPro" id="IPR036249">
    <property type="entry name" value="Thioredoxin-like_sf"/>
</dbReference>
<sequence length="85" mass="10267">MESEIIVFTQEGCIYCKKQKEWLSQNNIEYQEKNVDKDDEYRLELLERKIMGVPYTIIRFLEDNEKEVVVGGFDVKKLERLLLEY</sequence>
<dbReference type="SUPFAM" id="SSF52833">
    <property type="entry name" value="Thioredoxin-like"/>
    <property type="match status" value="1"/>
</dbReference>
<feature type="domain" description="Glutaredoxin" evidence="1">
    <location>
        <begin position="5"/>
        <end position="55"/>
    </location>
</feature>
<geneLocation type="plasmid" evidence="2">
    <name>pBM309</name>
</geneLocation>
<evidence type="ECO:0000259" key="1">
    <source>
        <dbReference type="Pfam" id="PF00462"/>
    </source>
</evidence>
<dbReference type="Gene3D" id="3.40.30.10">
    <property type="entry name" value="Glutaredoxin"/>
    <property type="match status" value="1"/>
</dbReference>
<reference evidence="2" key="1">
    <citation type="journal article" date="2008" name="J. Bacteriol.">
        <title>Cloning and characterization of the DNA region responsible for Megacin A-216 production in Bacillus megaterium 216.</title>
        <authorList>
            <person name="Kiss A."/>
            <person name="Baliko G."/>
            <person name="Csorba A."/>
            <person name="Chuluunbaatar T."/>
            <person name="Medzihradszky K.F."/>
            <person name="Alfoldi L."/>
        </authorList>
    </citation>
    <scope>NUCLEOTIDE SEQUENCE</scope>
    <source>
        <strain evidence="2">216</strain>
        <plasmid evidence="2">pBM309</plasmid>
    </source>
</reference>
<evidence type="ECO:0000313" key="2">
    <source>
        <dbReference type="EMBL" id="ABS44969.1"/>
    </source>
</evidence>
<proteinExistence type="predicted"/>
<dbReference type="EMBL" id="EU014074">
    <property type="protein sequence ID" value="ABS44969.1"/>
    <property type="molecule type" value="Genomic_DNA"/>
</dbReference>
<dbReference type="InterPro" id="IPR002109">
    <property type="entry name" value="Glutaredoxin"/>
</dbReference>
<keyword evidence="2" id="KW-0614">Plasmid</keyword>
<dbReference type="PROSITE" id="PS51354">
    <property type="entry name" value="GLUTAREDOXIN_2"/>
    <property type="match status" value="1"/>
</dbReference>
<dbReference type="AlphaFoldDB" id="A7LGL4"/>
<dbReference type="CDD" id="cd02976">
    <property type="entry name" value="NrdH"/>
    <property type="match status" value="1"/>
</dbReference>
<accession>A7LGL4</accession>
<dbReference type="Pfam" id="PF00462">
    <property type="entry name" value="Glutaredoxin"/>
    <property type="match status" value="1"/>
</dbReference>